<dbReference type="EMBL" id="CAOQHR010000001">
    <property type="protein sequence ID" value="CAI6273061.1"/>
    <property type="molecule type" value="Genomic_DNA"/>
</dbReference>
<dbReference type="AlphaFoldDB" id="A0A9W4U4A8"/>
<comment type="caution">
    <text evidence="2">The sequence shown here is derived from an EMBL/GenBank/DDBJ whole genome shotgun (WGS) entry which is preliminary data.</text>
</comment>
<name>A0A9W4U4A8_9PLEO</name>
<proteinExistence type="predicted"/>
<feature type="compositionally biased region" description="Low complexity" evidence="1">
    <location>
        <begin position="32"/>
        <end position="56"/>
    </location>
</feature>
<gene>
    <name evidence="2" type="ORF">PDIGIT_LOCUS1802</name>
</gene>
<reference evidence="2" key="1">
    <citation type="submission" date="2023-01" db="EMBL/GenBank/DDBJ databases">
        <authorList>
            <person name="Van Ghelder C."/>
            <person name="Rancurel C."/>
        </authorList>
    </citation>
    <scope>NUCLEOTIDE SEQUENCE</scope>
    <source>
        <strain evidence="2">CNCM I-4278</strain>
    </source>
</reference>
<dbReference type="Proteomes" id="UP001152607">
    <property type="component" value="Unassembled WGS sequence"/>
</dbReference>
<evidence type="ECO:0000313" key="2">
    <source>
        <dbReference type="EMBL" id="CAI6273061.1"/>
    </source>
</evidence>
<dbReference type="OrthoDB" id="3762912at2759"/>
<sequence length="117" mass="12946">MSDIELTTEKVKCLQDENYIRPSQTAGKRKVSSSFLSPPPSSASATYSSSPSASISFRSRGESASDWVEFPESCESVAALEHVGFETNTAVQIFQRFRDRMNAHESPNTPFDFVQDS</sequence>
<feature type="region of interest" description="Disordered" evidence="1">
    <location>
        <begin position="22"/>
        <end position="57"/>
    </location>
</feature>
<keyword evidence="3" id="KW-1185">Reference proteome</keyword>
<accession>A0A9W4U4A8</accession>
<evidence type="ECO:0000256" key="1">
    <source>
        <dbReference type="SAM" id="MobiDB-lite"/>
    </source>
</evidence>
<organism evidence="2 3">
    <name type="scientific">Periconia digitata</name>
    <dbReference type="NCBI Taxonomy" id="1303443"/>
    <lineage>
        <taxon>Eukaryota</taxon>
        <taxon>Fungi</taxon>
        <taxon>Dikarya</taxon>
        <taxon>Ascomycota</taxon>
        <taxon>Pezizomycotina</taxon>
        <taxon>Dothideomycetes</taxon>
        <taxon>Pleosporomycetidae</taxon>
        <taxon>Pleosporales</taxon>
        <taxon>Massarineae</taxon>
        <taxon>Periconiaceae</taxon>
        <taxon>Periconia</taxon>
    </lineage>
</organism>
<protein>
    <submittedName>
        <fullName evidence="2">Uncharacterized protein</fullName>
    </submittedName>
</protein>
<evidence type="ECO:0000313" key="3">
    <source>
        <dbReference type="Proteomes" id="UP001152607"/>
    </source>
</evidence>